<dbReference type="InterPro" id="IPR036188">
    <property type="entry name" value="FAD/NAD-bd_sf"/>
</dbReference>
<dbReference type="GO" id="GO:0046872">
    <property type="term" value="F:metal ion binding"/>
    <property type="evidence" value="ECO:0007669"/>
    <property type="project" value="UniProtKB-KW"/>
</dbReference>
<evidence type="ECO:0000256" key="4">
    <source>
        <dbReference type="ARBA" id="ARBA00023004"/>
    </source>
</evidence>
<evidence type="ECO:0000256" key="2">
    <source>
        <dbReference type="ARBA" id="ARBA00022723"/>
    </source>
</evidence>
<gene>
    <name evidence="6" type="ORF">C8D95_102236</name>
</gene>
<dbReference type="GO" id="GO:0016491">
    <property type="term" value="F:oxidoreductase activity"/>
    <property type="evidence" value="ECO:0007669"/>
    <property type="project" value="UniProtKB-KW"/>
</dbReference>
<sequence length="445" mass="46245">MGNAIWDIDTDVLVVGGGAAGVSAAVTAARNGARVTIVDGAPMLGGELLTGRPVDGAIALDGRRILGGFADDLLRGCEKFDGRSAVVCDFDRRNVICMDPEAAKLALTELVFGSGVSVLMYTAVDQVVKDDEGRVHGVIVRNKRGRSLIRAKVTIDASAEGDVFTTLSNAVQEDGVYADTRKVDLTMRMSGIDAGALLARASETPSNFSLLRHTRFSDRSDALSKFREQGVPILKVPRESPLLSGAMGPGGRLPDLEAIEIAPTSALRREIYVRAANVQVPADRTVEAASDNYTGLHAQIETIIAFLRESLPGFSEAGLAAVAPQVEFSGGRYAKGDVVMDTATDAGAPVIALGCGVADAEIFGIPFGSLLVNGTDCLLVAGSRISAAQSRRADTRAVGTCMATGQAAGLAAAMTAESGGSLRSLDAHALRKRLMDQGGVLEATS</sequence>
<dbReference type="OrthoDB" id="9777740at2"/>
<name>A0A316G9J8_9RHOB</name>
<dbReference type="Pfam" id="PF12831">
    <property type="entry name" value="FAD_oxidored"/>
    <property type="match status" value="2"/>
</dbReference>
<accession>A0A316G9J8</accession>
<keyword evidence="1" id="KW-0004">4Fe-4S</keyword>
<keyword evidence="2" id="KW-0479">Metal-binding</keyword>
<dbReference type="SUPFAM" id="SSF51905">
    <property type="entry name" value="FAD/NAD(P)-binding domain"/>
    <property type="match status" value="1"/>
</dbReference>
<dbReference type="Proteomes" id="UP000245390">
    <property type="component" value="Unassembled WGS sequence"/>
</dbReference>
<dbReference type="AlphaFoldDB" id="A0A316G9J8"/>
<evidence type="ECO:0000256" key="3">
    <source>
        <dbReference type="ARBA" id="ARBA00023002"/>
    </source>
</evidence>
<evidence type="ECO:0000313" key="7">
    <source>
        <dbReference type="Proteomes" id="UP000245390"/>
    </source>
</evidence>
<evidence type="ECO:0000256" key="5">
    <source>
        <dbReference type="ARBA" id="ARBA00023014"/>
    </source>
</evidence>
<proteinExistence type="predicted"/>
<keyword evidence="7" id="KW-1185">Reference proteome</keyword>
<dbReference type="RefSeq" id="WP_109758189.1">
    <property type="nucleotide sequence ID" value="NZ_CP034588.1"/>
</dbReference>
<dbReference type="GO" id="GO:0051539">
    <property type="term" value="F:4 iron, 4 sulfur cluster binding"/>
    <property type="evidence" value="ECO:0007669"/>
    <property type="project" value="UniProtKB-KW"/>
</dbReference>
<dbReference type="KEGG" id="salo:EF888_12990"/>
<protein>
    <submittedName>
        <fullName evidence="6">FAD dependent oxidoreductase</fullName>
    </submittedName>
</protein>
<comment type="caution">
    <text evidence="6">The sequence shown here is derived from an EMBL/GenBank/DDBJ whole genome shotgun (WGS) entry which is preliminary data.</text>
</comment>
<keyword evidence="5" id="KW-0411">Iron-sulfur</keyword>
<evidence type="ECO:0000313" key="6">
    <source>
        <dbReference type="EMBL" id="PWK57591.1"/>
    </source>
</evidence>
<dbReference type="EMBL" id="QGGV01000002">
    <property type="protein sequence ID" value="PWK57591.1"/>
    <property type="molecule type" value="Genomic_DNA"/>
</dbReference>
<dbReference type="PRINTS" id="PR00411">
    <property type="entry name" value="PNDRDTASEI"/>
</dbReference>
<dbReference type="PANTHER" id="PTHR43498:SF1">
    <property type="entry name" value="COB--COM HETERODISULFIDE REDUCTASE IRON-SULFUR SUBUNIT A"/>
    <property type="match status" value="1"/>
</dbReference>
<dbReference type="PANTHER" id="PTHR43498">
    <property type="entry name" value="FERREDOXIN:COB-COM HETERODISULFIDE REDUCTASE SUBUNIT A"/>
    <property type="match status" value="1"/>
</dbReference>
<dbReference type="Gene3D" id="3.50.50.60">
    <property type="entry name" value="FAD/NAD(P)-binding domain"/>
    <property type="match status" value="1"/>
</dbReference>
<keyword evidence="3" id="KW-0560">Oxidoreductase</keyword>
<reference evidence="6 7" key="1">
    <citation type="submission" date="2018-05" db="EMBL/GenBank/DDBJ databases">
        <title>Genomic Encyclopedia of Type Strains, Phase IV (KMG-IV): sequencing the most valuable type-strain genomes for metagenomic binning, comparative biology and taxonomic classification.</title>
        <authorList>
            <person name="Goeker M."/>
        </authorList>
    </citation>
    <scope>NUCLEOTIDE SEQUENCE [LARGE SCALE GENOMIC DNA]</scope>
    <source>
        <strain evidence="6 7">DSM 103371</strain>
    </source>
</reference>
<dbReference type="InterPro" id="IPR039650">
    <property type="entry name" value="HdrA-like"/>
</dbReference>
<organism evidence="6 7">
    <name type="scientific">Silicimonas algicola</name>
    <dbReference type="NCBI Taxonomy" id="1826607"/>
    <lineage>
        <taxon>Bacteria</taxon>
        <taxon>Pseudomonadati</taxon>
        <taxon>Pseudomonadota</taxon>
        <taxon>Alphaproteobacteria</taxon>
        <taxon>Rhodobacterales</taxon>
        <taxon>Paracoccaceae</taxon>
    </lineage>
</organism>
<evidence type="ECO:0000256" key="1">
    <source>
        <dbReference type="ARBA" id="ARBA00022485"/>
    </source>
</evidence>
<keyword evidence="4" id="KW-0408">Iron</keyword>